<dbReference type="Gramene" id="OMP02480">
    <property type="protein sequence ID" value="OMP02480"/>
    <property type="gene ID" value="CCACVL1_02792"/>
</dbReference>
<organism evidence="1 2">
    <name type="scientific">Corchorus capsularis</name>
    <name type="common">Jute</name>
    <dbReference type="NCBI Taxonomy" id="210143"/>
    <lineage>
        <taxon>Eukaryota</taxon>
        <taxon>Viridiplantae</taxon>
        <taxon>Streptophyta</taxon>
        <taxon>Embryophyta</taxon>
        <taxon>Tracheophyta</taxon>
        <taxon>Spermatophyta</taxon>
        <taxon>Magnoliopsida</taxon>
        <taxon>eudicotyledons</taxon>
        <taxon>Gunneridae</taxon>
        <taxon>Pentapetalae</taxon>
        <taxon>rosids</taxon>
        <taxon>malvids</taxon>
        <taxon>Malvales</taxon>
        <taxon>Malvaceae</taxon>
        <taxon>Grewioideae</taxon>
        <taxon>Apeibeae</taxon>
        <taxon>Corchorus</taxon>
    </lineage>
</organism>
<evidence type="ECO:0000313" key="1">
    <source>
        <dbReference type="EMBL" id="OMP02480.1"/>
    </source>
</evidence>
<comment type="caution">
    <text evidence="1">The sequence shown here is derived from an EMBL/GenBank/DDBJ whole genome shotgun (WGS) entry which is preliminary data.</text>
</comment>
<dbReference type="Proteomes" id="UP000188268">
    <property type="component" value="Unassembled WGS sequence"/>
</dbReference>
<accession>A0A1R3K5X2</accession>
<sequence length="26" mass="2745">MASKQGDPAMAPPFEAKFPNILIITG</sequence>
<name>A0A1R3K5X2_COCAP</name>
<dbReference type="EMBL" id="AWWV01006226">
    <property type="protein sequence ID" value="OMP02480.1"/>
    <property type="molecule type" value="Genomic_DNA"/>
</dbReference>
<dbReference type="AlphaFoldDB" id="A0A1R3K5X2"/>
<gene>
    <name evidence="1" type="ORF">CCACVL1_02792</name>
</gene>
<reference evidence="1 2" key="1">
    <citation type="submission" date="2013-09" db="EMBL/GenBank/DDBJ databases">
        <title>Corchorus capsularis genome sequencing.</title>
        <authorList>
            <person name="Alam M."/>
            <person name="Haque M.S."/>
            <person name="Islam M.S."/>
            <person name="Emdad E.M."/>
            <person name="Islam M.M."/>
            <person name="Ahmed B."/>
            <person name="Halim A."/>
            <person name="Hossen Q.M.M."/>
            <person name="Hossain M.Z."/>
            <person name="Ahmed R."/>
            <person name="Khan M.M."/>
            <person name="Islam R."/>
            <person name="Rashid M.M."/>
            <person name="Khan S.A."/>
            <person name="Rahman M.S."/>
            <person name="Alam M."/>
        </authorList>
    </citation>
    <scope>NUCLEOTIDE SEQUENCE [LARGE SCALE GENOMIC DNA]</scope>
    <source>
        <strain evidence="2">cv. CVL-1</strain>
        <tissue evidence="1">Whole seedling</tissue>
    </source>
</reference>
<proteinExistence type="predicted"/>
<keyword evidence="2" id="KW-1185">Reference proteome</keyword>
<protein>
    <submittedName>
        <fullName evidence="1">Uncharacterized protein</fullName>
    </submittedName>
</protein>
<evidence type="ECO:0000313" key="2">
    <source>
        <dbReference type="Proteomes" id="UP000188268"/>
    </source>
</evidence>